<reference evidence="2" key="1">
    <citation type="submission" date="2013-07" db="EMBL/GenBank/DDBJ databases">
        <title>The genome of Eucalyptus grandis.</title>
        <authorList>
            <person name="Schmutz J."/>
            <person name="Hayes R."/>
            <person name="Myburg A."/>
            <person name="Tuskan G."/>
            <person name="Grattapaglia D."/>
            <person name="Rokhsar D.S."/>
        </authorList>
    </citation>
    <scope>NUCLEOTIDE SEQUENCE</scope>
    <source>
        <tissue evidence="2">Leaf extractions</tissue>
    </source>
</reference>
<dbReference type="InParanoid" id="A0A059D1C9"/>
<protein>
    <submittedName>
        <fullName evidence="2">Uncharacterized protein</fullName>
    </submittedName>
</protein>
<accession>A0A059D1C9</accession>
<feature type="region of interest" description="Disordered" evidence="1">
    <location>
        <begin position="1"/>
        <end position="23"/>
    </location>
</feature>
<evidence type="ECO:0000256" key="1">
    <source>
        <dbReference type="SAM" id="MobiDB-lite"/>
    </source>
</evidence>
<name>A0A059D1C9_EUCGR</name>
<dbReference type="Gramene" id="KCW84236">
    <property type="protein sequence ID" value="KCW84236"/>
    <property type="gene ID" value="EUGRSUZ_B01099"/>
</dbReference>
<gene>
    <name evidence="2" type="ORF">EUGRSUZ_B01099</name>
</gene>
<organism evidence="2">
    <name type="scientific">Eucalyptus grandis</name>
    <name type="common">Flooded gum</name>
    <dbReference type="NCBI Taxonomy" id="71139"/>
    <lineage>
        <taxon>Eukaryota</taxon>
        <taxon>Viridiplantae</taxon>
        <taxon>Streptophyta</taxon>
        <taxon>Embryophyta</taxon>
        <taxon>Tracheophyta</taxon>
        <taxon>Spermatophyta</taxon>
        <taxon>Magnoliopsida</taxon>
        <taxon>eudicotyledons</taxon>
        <taxon>Gunneridae</taxon>
        <taxon>Pentapetalae</taxon>
        <taxon>rosids</taxon>
        <taxon>malvids</taxon>
        <taxon>Myrtales</taxon>
        <taxon>Myrtaceae</taxon>
        <taxon>Myrtoideae</taxon>
        <taxon>Eucalypteae</taxon>
        <taxon>Eucalyptus</taxon>
    </lineage>
</organism>
<evidence type="ECO:0000313" key="2">
    <source>
        <dbReference type="EMBL" id="KCW84236.1"/>
    </source>
</evidence>
<dbReference type="EMBL" id="KK198754">
    <property type="protein sequence ID" value="KCW84236.1"/>
    <property type="molecule type" value="Genomic_DNA"/>
</dbReference>
<feature type="compositionally biased region" description="Polar residues" evidence="1">
    <location>
        <begin position="8"/>
        <end position="19"/>
    </location>
</feature>
<proteinExistence type="predicted"/>
<dbReference type="AlphaFoldDB" id="A0A059D1C9"/>
<sequence length="83" mass="9088">MSELWENAKSQDPLGSSDPSLVVPRTTPINKSNYALSRSSGIVFSPSISFNSGTFLPVVNLSKERASNLKRTKDGRKGHIFVH</sequence>